<reference evidence="5 6" key="1">
    <citation type="submission" date="2018-06" db="EMBL/GenBank/DDBJ databases">
        <title>Complete genome of Desulfovibrio marinus P48SEP.</title>
        <authorList>
            <person name="Crispim J.S."/>
            <person name="Vidigal P.M.P."/>
            <person name="Silva L.C.F."/>
            <person name="Araujo L.C."/>
            <person name="Laguardia C.N."/>
            <person name="Dias R.S."/>
            <person name="Sousa M.P."/>
            <person name="Paula S.O."/>
            <person name="Silva C."/>
        </authorList>
    </citation>
    <scope>NUCLEOTIDE SEQUENCE [LARGE SCALE GENOMIC DNA]</scope>
    <source>
        <strain evidence="5 6">P48SEP</strain>
    </source>
</reference>
<evidence type="ECO:0000313" key="5">
    <source>
        <dbReference type="EMBL" id="TVM36424.1"/>
    </source>
</evidence>
<proteinExistence type="predicted"/>
<feature type="domain" description="Outer membrane protein beta-barrel" evidence="3">
    <location>
        <begin position="6"/>
        <end position="230"/>
    </location>
</feature>
<feature type="signal peptide" evidence="2">
    <location>
        <begin position="1"/>
        <end position="19"/>
    </location>
</feature>
<reference evidence="4 7" key="2">
    <citation type="submission" date="2019-04" db="EMBL/GenBank/DDBJ databases">
        <title>Isolation and culture of sulfate reducing bacteria from the cold seep of the South China Sea.</title>
        <authorList>
            <person name="Sun C."/>
            <person name="Liu R."/>
        </authorList>
    </citation>
    <scope>NUCLEOTIDE SEQUENCE [LARGE SCALE GENOMIC DNA]</scope>
    <source>
        <strain evidence="4 7">CS1</strain>
    </source>
</reference>
<evidence type="ECO:0000313" key="4">
    <source>
        <dbReference type="EMBL" id="QJT09148.1"/>
    </source>
</evidence>
<evidence type="ECO:0000313" key="7">
    <source>
        <dbReference type="Proteomes" id="UP000503251"/>
    </source>
</evidence>
<keyword evidence="7" id="KW-1185">Reference proteome</keyword>
<dbReference type="OrthoDB" id="9825482at2"/>
<dbReference type="InterPro" id="IPR011250">
    <property type="entry name" value="OMP/PagP_B-barrel"/>
</dbReference>
<dbReference type="SUPFAM" id="SSF56925">
    <property type="entry name" value="OMPA-like"/>
    <property type="match status" value="1"/>
</dbReference>
<protein>
    <recommendedName>
        <fullName evidence="3">Outer membrane protein beta-barrel domain-containing protein</fullName>
    </recommendedName>
</protein>
<dbReference type="Proteomes" id="UP000503251">
    <property type="component" value="Chromosome"/>
</dbReference>
<dbReference type="Gene3D" id="2.40.160.20">
    <property type="match status" value="1"/>
</dbReference>
<evidence type="ECO:0000259" key="3">
    <source>
        <dbReference type="Pfam" id="PF13505"/>
    </source>
</evidence>
<evidence type="ECO:0000256" key="2">
    <source>
        <dbReference type="SAM" id="SignalP"/>
    </source>
</evidence>
<sequence length="230" mass="25331">MIATAILLAGLLAPGQALAEKKYHISNDLEASASVGGVWVFHDDVDAYMTYGVTLDYFINEFWSVEAEFLAYEFFMNADLDSDQKNFFRNYEVIPSAYVTQLLASMGYTASQQDVAAEYIEAVNRSAMPVPTRDENISGYGFTVGPRFNFFPTEMGGLFLAMGVGAAVTDEEVPYSGNTNFFSFKTEIGQDLRVTDNFSFLIRMGFRHLGGFNPQQLDGVGGSVGVGYTF</sequence>
<dbReference type="EMBL" id="CP039543">
    <property type="protein sequence ID" value="QJT09148.1"/>
    <property type="molecule type" value="Genomic_DNA"/>
</dbReference>
<gene>
    <name evidence="5" type="ORF">DQK91_00425</name>
    <name evidence="4" type="ORF">E8L03_09455</name>
</gene>
<dbReference type="InterPro" id="IPR027385">
    <property type="entry name" value="Beta-barrel_OMP"/>
</dbReference>
<name>A0A6P1ZMB0_9BACT</name>
<dbReference type="AlphaFoldDB" id="A0A6P1ZMB0"/>
<organism evidence="5 6">
    <name type="scientific">Oceanidesulfovibrio marinus</name>
    <dbReference type="NCBI Taxonomy" id="370038"/>
    <lineage>
        <taxon>Bacteria</taxon>
        <taxon>Pseudomonadati</taxon>
        <taxon>Thermodesulfobacteriota</taxon>
        <taxon>Desulfovibrionia</taxon>
        <taxon>Desulfovibrionales</taxon>
        <taxon>Desulfovibrionaceae</taxon>
        <taxon>Oceanidesulfovibrio</taxon>
    </lineage>
</organism>
<dbReference type="Proteomes" id="UP000434052">
    <property type="component" value="Unassembled WGS sequence"/>
</dbReference>
<dbReference type="EMBL" id="QMIF01000001">
    <property type="protein sequence ID" value="TVM36424.1"/>
    <property type="molecule type" value="Genomic_DNA"/>
</dbReference>
<feature type="chain" id="PRO_5030159434" description="Outer membrane protein beta-barrel domain-containing protein" evidence="2">
    <location>
        <begin position="20"/>
        <end position="230"/>
    </location>
</feature>
<accession>A0A6P1ZMB0</accession>
<evidence type="ECO:0000313" key="6">
    <source>
        <dbReference type="Proteomes" id="UP000434052"/>
    </source>
</evidence>
<keyword evidence="1 2" id="KW-0732">Signal</keyword>
<dbReference type="RefSeq" id="WP_144233461.1">
    <property type="nucleotide sequence ID" value="NZ_CP039543.1"/>
</dbReference>
<evidence type="ECO:0000256" key="1">
    <source>
        <dbReference type="ARBA" id="ARBA00022729"/>
    </source>
</evidence>
<dbReference type="Pfam" id="PF13505">
    <property type="entry name" value="OMP_b-brl"/>
    <property type="match status" value="1"/>
</dbReference>